<evidence type="ECO:0000259" key="1">
    <source>
        <dbReference type="Pfam" id="PF03016"/>
    </source>
</evidence>
<gene>
    <name evidence="2" type="ORF">KME25_32255</name>
</gene>
<reference evidence="2" key="2">
    <citation type="journal article" date="2022" name="Microbiol. Resour. Announc.">
        <title>Metagenome Sequencing to Explore Phylogenomics of Terrestrial Cyanobacteria.</title>
        <authorList>
            <person name="Ward R.D."/>
            <person name="Stajich J.E."/>
            <person name="Johansen J.R."/>
            <person name="Huntemann M."/>
            <person name="Clum A."/>
            <person name="Foster B."/>
            <person name="Foster B."/>
            <person name="Roux S."/>
            <person name="Palaniappan K."/>
            <person name="Varghese N."/>
            <person name="Mukherjee S."/>
            <person name="Reddy T.B.K."/>
            <person name="Daum C."/>
            <person name="Copeland A."/>
            <person name="Chen I.A."/>
            <person name="Ivanova N.N."/>
            <person name="Kyrpides N.C."/>
            <person name="Shapiro N."/>
            <person name="Eloe-Fadrosh E.A."/>
            <person name="Pietrasiak N."/>
        </authorList>
    </citation>
    <scope>NUCLEOTIDE SEQUENCE</scope>
    <source>
        <strain evidence="2">CPER-KK1</strain>
    </source>
</reference>
<evidence type="ECO:0000313" key="3">
    <source>
        <dbReference type="Proteomes" id="UP000753908"/>
    </source>
</evidence>
<dbReference type="PANTHER" id="PTHR11062">
    <property type="entry name" value="EXOSTOSIN HEPARAN SULFATE GLYCOSYLTRANSFERASE -RELATED"/>
    <property type="match status" value="1"/>
</dbReference>
<feature type="domain" description="Exostosin GT47" evidence="1">
    <location>
        <begin position="187"/>
        <end position="262"/>
    </location>
</feature>
<dbReference type="InterPro" id="IPR004263">
    <property type="entry name" value="Exostosin"/>
</dbReference>
<dbReference type="Pfam" id="PF03016">
    <property type="entry name" value="Exostosin_GT47"/>
    <property type="match status" value="1"/>
</dbReference>
<dbReference type="GO" id="GO:0016757">
    <property type="term" value="F:glycosyltransferase activity"/>
    <property type="evidence" value="ECO:0007669"/>
    <property type="project" value="InterPro"/>
</dbReference>
<accession>A0A951UDL6</accession>
<proteinExistence type="predicted"/>
<evidence type="ECO:0000313" key="2">
    <source>
        <dbReference type="EMBL" id="MBW4549042.1"/>
    </source>
</evidence>
<comment type="caution">
    <text evidence="2">The sequence shown here is derived from an EMBL/GenBank/DDBJ whole genome shotgun (WGS) entry which is preliminary data.</text>
</comment>
<protein>
    <submittedName>
        <fullName evidence="2">Exostosin family protein</fullName>
    </submittedName>
</protein>
<dbReference type="AlphaFoldDB" id="A0A951UDL6"/>
<reference evidence="2" key="1">
    <citation type="submission" date="2021-05" db="EMBL/GenBank/DDBJ databases">
        <authorList>
            <person name="Pietrasiak N."/>
            <person name="Ward R."/>
            <person name="Stajich J.E."/>
            <person name="Kurbessoian T."/>
        </authorList>
    </citation>
    <scope>NUCLEOTIDE SEQUENCE</scope>
    <source>
        <strain evidence="2">CPER-KK1</strain>
    </source>
</reference>
<sequence length="320" mass="36860">MVPLEAADIAILPMDWRSIRGDSWRGSSDKNAEQLAIQFAELVHQAGKPLVVFFGSECSDESIPIKDAIVLRQSVYQSLPQFANNPIFPFFCEDFVKEFLENQLPIRQKGQKPTVGFRGFARPLSLDRRVKTLVYHGMMLSKEGRLGASPYKGESLRVKALNILSNHPEIESKIKIFDRAVFFDAADPDQKRNARMEYVQNLTDSGYTFCCRGSGNYSNRFYEVLSCGRIPIFLDTDCKLPLDTLIDWKKYCVWVDEKDLSYIGERVLDFHNSLSPQEFVDLQYACRELWLRWLSPEGFYSNLHLYLQNLKKQLVSDVAR</sequence>
<name>A0A951UDL6_9CYAN</name>
<dbReference type="EMBL" id="JAHHIF010000080">
    <property type="protein sequence ID" value="MBW4549042.1"/>
    <property type="molecule type" value="Genomic_DNA"/>
</dbReference>
<dbReference type="Proteomes" id="UP000753908">
    <property type="component" value="Unassembled WGS sequence"/>
</dbReference>
<dbReference type="InterPro" id="IPR040911">
    <property type="entry name" value="Exostosin_GT47"/>
</dbReference>
<organism evidence="2 3">
    <name type="scientific">Symplocastrum torsivum CPER-KK1</name>
    <dbReference type="NCBI Taxonomy" id="450513"/>
    <lineage>
        <taxon>Bacteria</taxon>
        <taxon>Bacillati</taxon>
        <taxon>Cyanobacteriota</taxon>
        <taxon>Cyanophyceae</taxon>
        <taxon>Oscillatoriophycideae</taxon>
        <taxon>Oscillatoriales</taxon>
        <taxon>Microcoleaceae</taxon>
        <taxon>Symplocastrum</taxon>
    </lineage>
</organism>